<evidence type="ECO:0000256" key="5">
    <source>
        <dbReference type="ARBA" id="ARBA00022741"/>
    </source>
</evidence>
<feature type="coiled-coil region" evidence="10">
    <location>
        <begin position="103"/>
        <end position="137"/>
    </location>
</feature>
<protein>
    <recommendedName>
        <fullName evidence="2 8">Translation initiation factor IF-2</fullName>
    </recommendedName>
</protein>
<dbReference type="Gene3D" id="3.40.50.300">
    <property type="entry name" value="P-loop containing nucleotide triphosphate hydrolases"/>
    <property type="match status" value="1"/>
</dbReference>
<keyword evidence="5 8" id="KW-0547">Nucleotide-binding</keyword>
<organism evidence="13 14">
    <name type="scientific">Moraxella nasicaprae</name>
    <dbReference type="NCBI Taxonomy" id="2904122"/>
    <lineage>
        <taxon>Bacteria</taxon>
        <taxon>Pseudomonadati</taxon>
        <taxon>Pseudomonadota</taxon>
        <taxon>Gammaproteobacteria</taxon>
        <taxon>Moraxellales</taxon>
        <taxon>Moraxellaceae</taxon>
        <taxon>Moraxella</taxon>
    </lineage>
</organism>
<dbReference type="NCBIfam" id="TIGR00231">
    <property type="entry name" value="small_GTP"/>
    <property type="match status" value="1"/>
</dbReference>
<feature type="binding site" evidence="8">
    <location>
        <begin position="465"/>
        <end position="469"/>
    </location>
    <ligand>
        <name>GTP</name>
        <dbReference type="ChEBI" id="CHEBI:37565"/>
    </ligand>
</feature>
<evidence type="ECO:0000313" key="13">
    <source>
        <dbReference type="EMBL" id="UXZ04151.1"/>
    </source>
</evidence>
<dbReference type="EMBL" id="CP089977">
    <property type="protein sequence ID" value="UXZ04151.1"/>
    <property type="molecule type" value="Genomic_DNA"/>
</dbReference>
<evidence type="ECO:0000256" key="10">
    <source>
        <dbReference type="SAM" id="Coils"/>
    </source>
</evidence>
<dbReference type="SUPFAM" id="SSF52540">
    <property type="entry name" value="P-loop containing nucleoside triphosphate hydrolases"/>
    <property type="match status" value="1"/>
</dbReference>
<name>A0ABY6F236_9GAMM</name>
<dbReference type="InterPro" id="IPR000795">
    <property type="entry name" value="T_Tr_GTP-bd_dom"/>
</dbReference>
<dbReference type="PANTHER" id="PTHR43381:SF5">
    <property type="entry name" value="TR-TYPE G DOMAIN-CONTAINING PROTEIN"/>
    <property type="match status" value="1"/>
</dbReference>
<sequence>MANKTVKELAQISKQTPEVVLKQLTDAGLPARGENDVVSEAEQEHLVSFLKQSHGEKKSRISLKSRTTSTAQVTGTSGKSKTVNVVRTKKVVYEKPDPAKIEAQIAAQAKAAEEERLKAIEAKQAAERSKKEAAERQAATLAAMRANTAPAEKAETASVVVKKTKKEEVAVEIKTDKKKAQPAKPAKTESAEDKAARQAREAEEDRLRQMEAETRRKAAEEAQKRTLEQMKQMASRYNDNEETATSAVVRTRDDAPLADGLVGKALEESFEKERREIKRGTAGNSGKNSKKGGRRNQEEREIKTKARGLKSSQANKHKFEMPVEKIVHNVEVGEGIVVSDLAQKMAVKVREVIKALMKMGEMVREGDTIDQDTAGLVIEEFGHILVPVSETKLEDDLQEAVNEKSGNIQTRPPVVTIMGHVDHGKTSLLDKIRATKVASGEAGGITQHIGAYHVETERGVITFLDTPGHAAFTAMRSRGAQATDIVVLVVAADDGMMPQTEEAIDHARAAGTPLIVAINKMDKDTADPDRVINELSVKEVIPEEWGGDVPMVRVSAKSGMGIDELLEVISIQAEVMELEAPVDGAAQGVVIESRLDKGRGAVASLLVKKGTLNQGDLVLAGEYYGKVRAMTDENGQRIKHAGPSIPVEILGLPEAPAAGSEFLVVSDEKKAREVADFRAARERDRILERQNKMRLDTLFDSMGNSEVATLNIILKTDVRGSLEALLGALDELSTDEVKVRVISSGVGAITESDVILAESSEAVLLGFNVRADNAGKKKADAAGLDIRYYSVIYGLIDDVKAAMSGMLAPEHREQILGIAEVREVFRSSKFGAAAGCMVQEGTIHRNKPIRVLRDDKVIFTGQLQSLRRYKDDVNEVKAGMECGLAVKGYEVAVGDKIEVFEIHEVRREL</sequence>
<keyword evidence="3 8" id="KW-0963">Cytoplasm</keyword>
<evidence type="ECO:0000256" key="2">
    <source>
        <dbReference type="ARBA" id="ARBA00020675"/>
    </source>
</evidence>
<keyword evidence="6 8" id="KW-0648">Protein biosynthesis</keyword>
<feature type="compositionally biased region" description="Basic and acidic residues" evidence="11">
    <location>
        <begin position="186"/>
        <end position="228"/>
    </location>
</feature>
<dbReference type="CDD" id="cd03702">
    <property type="entry name" value="IF2_mtIF2_II"/>
    <property type="match status" value="1"/>
</dbReference>
<proteinExistence type="inferred from homology"/>
<dbReference type="SUPFAM" id="SSF52156">
    <property type="entry name" value="Initiation factor IF2/eIF5b, domain 3"/>
    <property type="match status" value="1"/>
</dbReference>
<dbReference type="Pfam" id="PF00009">
    <property type="entry name" value="GTP_EFTU"/>
    <property type="match status" value="1"/>
</dbReference>
<evidence type="ECO:0000256" key="3">
    <source>
        <dbReference type="ARBA" id="ARBA00022490"/>
    </source>
</evidence>
<feature type="region of interest" description="G-domain" evidence="8">
    <location>
        <begin position="413"/>
        <end position="561"/>
    </location>
</feature>
<feature type="binding site" evidence="8">
    <location>
        <begin position="519"/>
        <end position="522"/>
    </location>
    <ligand>
        <name>GTP</name>
        <dbReference type="ChEBI" id="CHEBI:37565"/>
    </ligand>
</feature>
<accession>A0ABY6F236</accession>
<keyword evidence="7 8" id="KW-0342">GTP-binding</keyword>
<dbReference type="CDD" id="cd01887">
    <property type="entry name" value="IF2_eIF5B"/>
    <property type="match status" value="1"/>
</dbReference>
<dbReference type="Gene3D" id="3.30.56.50">
    <property type="entry name" value="Putative DNA-binding domain, N-terminal subdomain of bacterial translation initiation factor IF2"/>
    <property type="match status" value="1"/>
</dbReference>
<comment type="similarity">
    <text evidence="1 8 9">Belongs to the TRAFAC class translation factor GTPase superfamily. Classic translation factor GTPase family. IF-2 subfamily.</text>
</comment>
<evidence type="ECO:0000256" key="9">
    <source>
        <dbReference type="RuleBase" id="RU000644"/>
    </source>
</evidence>
<feature type="compositionally biased region" description="Polar residues" evidence="11">
    <location>
        <begin position="62"/>
        <end position="77"/>
    </location>
</feature>
<dbReference type="Proteomes" id="UP001063782">
    <property type="component" value="Chromosome"/>
</dbReference>
<dbReference type="SUPFAM" id="SSF46955">
    <property type="entry name" value="Putative DNA-binding domain"/>
    <property type="match status" value="1"/>
</dbReference>
<feature type="compositionally biased region" description="Basic and acidic residues" evidence="11">
    <location>
        <begin position="295"/>
        <end position="304"/>
    </location>
</feature>
<reference evidence="13" key="1">
    <citation type="submission" date="2021-12" db="EMBL/GenBank/DDBJ databases">
        <title>taxonomy of Moraxella sp. ZY201224.</title>
        <authorList>
            <person name="Li F."/>
        </authorList>
    </citation>
    <scope>NUCLEOTIDE SEQUENCE</scope>
    <source>
        <strain evidence="13">ZY201224</strain>
    </source>
</reference>
<evidence type="ECO:0000256" key="8">
    <source>
        <dbReference type="HAMAP-Rule" id="MF_00100"/>
    </source>
</evidence>
<dbReference type="InterPro" id="IPR000178">
    <property type="entry name" value="TF_IF2_bacterial-like"/>
</dbReference>
<feature type="region of interest" description="Disordered" evidence="11">
    <location>
        <begin position="173"/>
        <end position="252"/>
    </location>
</feature>
<gene>
    <name evidence="8 13" type="primary">infB</name>
    <name evidence="13" type="ORF">LU297_05910</name>
</gene>
<dbReference type="CDD" id="cd03692">
    <property type="entry name" value="mtIF2_IVc"/>
    <property type="match status" value="1"/>
</dbReference>
<evidence type="ECO:0000259" key="12">
    <source>
        <dbReference type="PROSITE" id="PS51722"/>
    </source>
</evidence>
<dbReference type="PROSITE" id="PS51722">
    <property type="entry name" value="G_TR_2"/>
    <property type="match status" value="1"/>
</dbReference>
<comment type="subcellular location">
    <subcellularLocation>
        <location evidence="8">Cytoplasm</location>
    </subcellularLocation>
</comment>
<dbReference type="InterPro" id="IPR006847">
    <property type="entry name" value="IF2_N"/>
</dbReference>
<evidence type="ECO:0000256" key="11">
    <source>
        <dbReference type="SAM" id="MobiDB-lite"/>
    </source>
</evidence>
<feature type="domain" description="Tr-type G" evidence="12">
    <location>
        <begin position="410"/>
        <end position="579"/>
    </location>
</feature>
<evidence type="ECO:0000256" key="6">
    <source>
        <dbReference type="ARBA" id="ARBA00022917"/>
    </source>
</evidence>
<dbReference type="NCBIfam" id="TIGR00487">
    <property type="entry name" value="IF-2"/>
    <property type="match status" value="1"/>
</dbReference>
<comment type="function">
    <text evidence="8 9">One of the essential components for the initiation of protein synthesis. Protects formylmethionyl-tRNA from spontaneous hydrolysis and promotes its binding to the 30S ribosomal subunits. Also involved in the hydrolysis of GTP during the formation of the 70S ribosomal complex.</text>
</comment>
<feature type="region of interest" description="Disordered" evidence="11">
    <location>
        <begin position="51"/>
        <end position="77"/>
    </location>
</feature>
<dbReference type="InterPro" id="IPR009000">
    <property type="entry name" value="Transl_B-barrel_sf"/>
</dbReference>
<dbReference type="InterPro" id="IPR027417">
    <property type="entry name" value="P-loop_NTPase"/>
</dbReference>
<dbReference type="HAMAP" id="MF_00100_B">
    <property type="entry name" value="IF_2_B"/>
    <property type="match status" value="1"/>
</dbReference>
<dbReference type="InterPro" id="IPR044145">
    <property type="entry name" value="IF2_II"/>
</dbReference>
<dbReference type="InterPro" id="IPR009061">
    <property type="entry name" value="DNA-bd_dom_put_sf"/>
</dbReference>
<dbReference type="Pfam" id="PF04760">
    <property type="entry name" value="IF2_N"/>
    <property type="match status" value="1"/>
</dbReference>
<dbReference type="Gene3D" id="2.40.30.10">
    <property type="entry name" value="Translation factors"/>
    <property type="match status" value="2"/>
</dbReference>
<dbReference type="Gene3D" id="3.40.50.10050">
    <property type="entry name" value="Translation initiation factor IF- 2, domain 3"/>
    <property type="match status" value="1"/>
</dbReference>
<feature type="region of interest" description="Disordered" evidence="11">
    <location>
        <begin position="273"/>
        <end position="313"/>
    </location>
</feature>
<keyword evidence="14" id="KW-1185">Reference proteome</keyword>
<keyword evidence="10" id="KW-0175">Coiled coil</keyword>
<evidence type="ECO:0000256" key="1">
    <source>
        <dbReference type="ARBA" id="ARBA00007733"/>
    </source>
</evidence>
<dbReference type="SUPFAM" id="SSF50447">
    <property type="entry name" value="Translation proteins"/>
    <property type="match status" value="2"/>
</dbReference>
<evidence type="ECO:0000256" key="4">
    <source>
        <dbReference type="ARBA" id="ARBA00022540"/>
    </source>
</evidence>
<dbReference type="Pfam" id="PF22042">
    <property type="entry name" value="EF-G_D2"/>
    <property type="match status" value="1"/>
</dbReference>
<feature type="binding site" evidence="8">
    <location>
        <begin position="419"/>
        <end position="426"/>
    </location>
    <ligand>
        <name>GTP</name>
        <dbReference type="ChEBI" id="CHEBI:37565"/>
    </ligand>
</feature>
<keyword evidence="4 8" id="KW-0396">Initiation factor</keyword>
<dbReference type="PROSITE" id="PS01176">
    <property type="entry name" value="IF2"/>
    <property type="match status" value="1"/>
</dbReference>
<dbReference type="InterPro" id="IPR023115">
    <property type="entry name" value="TIF_IF2_dom3"/>
</dbReference>
<dbReference type="PANTHER" id="PTHR43381">
    <property type="entry name" value="TRANSLATION INITIATION FACTOR IF-2-RELATED"/>
    <property type="match status" value="1"/>
</dbReference>
<evidence type="ECO:0000256" key="7">
    <source>
        <dbReference type="ARBA" id="ARBA00023134"/>
    </source>
</evidence>
<dbReference type="GO" id="GO:0003743">
    <property type="term" value="F:translation initiation factor activity"/>
    <property type="evidence" value="ECO:0007669"/>
    <property type="project" value="UniProtKB-KW"/>
</dbReference>
<dbReference type="Pfam" id="PF11987">
    <property type="entry name" value="IF-2"/>
    <property type="match status" value="1"/>
</dbReference>
<dbReference type="InterPro" id="IPR005225">
    <property type="entry name" value="Small_GTP-bd"/>
</dbReference>
<evidence type="ECO:0000313" key="14">
    <source>
        <dbReference type="Proteomes" id="UP001063782"/>
    </source>
</evidence>
<dbReference type="InterPro" id="IPR053905">
    <property type="entry name" value="EF-G-like_DII"/>
</dbReference>
<dbReference type="RefSeq" id="WP_263075633.1">
    <property type="nucleotide sequence ID" value="NZ_CP089977.1"/>
</dbReference>
<dbReference type="InterPro" id="IPR015760">
    <property type="entry name" value="TIF_IF2"/>
</dbReference>
<dbReference type="InterPro" id="IPR036925">
    <property type="entry name" value="TIF_IF2_dom3_sf"/>
</dbReference>